<feature type="compositionally biased region" description="Polar residues" evidence="1">
    <location>
        <begin position="126"/>
        <end position="135"/>
    </location>
</feature>
<protein>
    <submittedName>
        <fullName evidence="3">UvrABC system protein A</fullName>
    </submittedName>
</protein>
<gene>
    <name evidence="3" type="ORF">STAS_15911</name>
</gene>
<dbReference type="AlphaFoldDB" id="A0A5A7Q3C4"/>
<proteinExistence type="predicted"/>
<feature type="transmembrane region" description="Helical" evidence="2">
    <location>
        <begin position="373"/>
        <end position="397"/>
    </location>
</feature>
<feature type="region of interest" description="Disordered" evidence="1">
    <location>
        <begin position="126"/>
        <end position="162"/>
    </location>
</feature>
<reference evidence="4" key="1">
    <citation type="journal article" date="2019" name="Curr. Biol.">
        <title>Genome Sequence of Striga asiatica Provides Insight into the Evolution of Plant Parasitism.</title>
        <authorList>
            <person name="Yoshida S."/>
            <person name="Kim S."/>
            <person name="Wafula E.K."/>
            <person name="Tanskanen J."/>
            <person name="Kim Y.M."/>
            <person name="Honaas L."/>
            <person name="Yang Z."/>
            <person name="Spallek T."/>
            <person name="Conn C.E."/>
            <person name="Ichihashi Y."/>
            <person name="Cheong K."/>
            <person name="Cui S."/>
            <person name="Der J.P."/>
            <person name="Gundlach H."/>
            <person name="Jiao Y."/>
            <person name="Hori C."/>
            <person name="Ishida J.K."/>
            <person name="Kasahara H."/>
            <person name="Kiba T."/>
            <person name="Kim M.S."/>
            <person name="Koo N."/>
            <person name="Laohavisit A."/>
            <person name="Lee Y.H."/>
            <person name="Lumba S."/>
            <person name="McCourt P."/>
            <person name="Mortimer J.C."/>
            <person name="Mutuku J.M."/>
            <person name="Nomura T."/>
            <person name="Sasaki-Sekimoto Y."/>
            <person name="Seto Y."/>
            <person name="Wang Y."/>
            <person name="Wakatake T."/>
            <person name="Sakakibara H."/>
            <person name="Demura T."/>
            <person name="Yamaguchi S."/>
            <person name="Yoneyama K."/>
            <person name="Manabe R.I."/>
            <person name="Nelson D.C."/>
            <person name="Schulman A.H."/>
            <person name="Timko M.P."/>
            <person name="dePamphilis C.W."/>
            <person name="Choi D."/>
            <person name="Shirasu K."/>
        </authorList>
    </citation>
    <scope>NUCLEOTIDE SEQUENCE [LARGE SCALE GENOMIC DNA]</scope>
    <source>
        <strain evidence="4">cv. UVA1</strain>
    </source>
</reference>
<evidence type="ECO:0000313" key="3">
    <source>
        <dbReference type="EMBL" id="GER39302.1"/>
    </source>
</evidence>
<dbReference type="OrthoDB" id="1746344at2759"/>
<organism evidence="3 4">
    <name type="scientific">Striga asiatica</name>
    <name type="common">Asiatic witchweed</name>
    <name type="synonym">Buchnera asiatica</name>
    <dbReference type="NCBI Taxonomy" id="4170"/>
    <lineage>
        <taxon>Eukaryota</taxon>
        <taxon>Viridiplantae</taxon>
        <taxon>Streptophyta</taxon>
        <taxon>Embryophyta</taxon>
        <taxon>Tracheophyta</taxon>
        <taxon>Spermatophyta</taxon>
        <taxon>Magnoliopsida</taxon>
        <taxon>eudicotyledons</taxon>
        <taxon>Gunneridae</taxon>
        <taxon>Pentapetalae</taxon>
        <taxon>asterids</taxon>
        <taxon>lamiids</taxon>
        <taxon>Lamiales</taxon>
        <taxon>Orobanchaceae</taxon>
        <taxon>Buchnereae</taxon>
        <taxon>Striga</taxon>
    </lineage>
</organism>
<keyword evidence="4" id="KW-1185">Reference proteome</keyword>
<dbReference type="PANTHER" id="PTHR46250">
    <property type="entry name" value="MYB/SANT-LIKE DNA-BINDING DOMAIN PROTEIN-RELATED"/>
    <property type="match status" value="1"/>
</dbReference>
<dbReference type="Proteomes" id="UP000325081">
    <property type="component" value="Unassembled WGS sequence"/>
</dbReference>
<feature type="transmembrane region" description="Helical" evidence="2">
    <location>
        <begin position="344"/>
        <end position="361"/>
    </location>
</feature>
<sequence>MDSAISLGRTPNPNPTRWVWTFDEERALVSGLKDLVARGWKCDNGFRSGYTTVLEQHIRQLCPGSNIKAEPHICSKITAQPKAKPLRGKSFSFYSNWLDIFGKDHATGEGAQGFVDAVKEVLSNDGDCTQNNTSRHVGGGGLSEGQDNEVDSESAHGVESTASGGIASGNVIRIWGDQVVGLISTLCEKTDQRLSQLVARVGFQQDAKEQRQIIVGALKSILSLSRHQKFTVAKYLCKNNDELDFVLEYLVQGWTLHEERVCYRLFFGICRATPNVDQPAVFNSLWSVLARQVSEAMHKKFSIGKVKAKINMLHTHFREFQLYLTIPGTKVVGEGGHVRVSATYWIYVGQVIFSTLSYFTFKYNFWVYFRVQLLLFYLTYVCFPSIIQSTVVFVHFAKETDYESFFRRYGFPWYNECVELGELCAVAEVDMARGPGCSTNNPLDFQNLDEYDQVMDEPVNGENQGDQHKVVMENMHVHVDEENEVASRVEVINIEDGENEVANRVEVINIEDGENEVANRVKVINIEDGENEVANRVEVINIEDEEEPESMKLDTDVESCVDSE</sequence>
<evidence type="ECO:0000313" key="4">
    <source>
        <dbReference type="Proteomes" id="UP000325081"/>
    </source>
</evidence>
<keyword evidence="2" id="KW-0812">Transmembrane</keyword>
<dbReference type="PANTHER" id="PTHR46250:SF15">
    <property type="entry name" value="OS01G0523800 PROTEIN"/>
    <property type="match status" value="1"/>
</dbReference>
<name>A0A5A7Q3C4_STRAF</name>
<dbReference type="EMBL" id="BKCP01005627">
    <property type="protein sequence ID" value="GER39302.1"/>
    <property type="molecule type" value="Genomic_DNA"/>
</dbReference>
<comment type="caution">
    <text evidence="3">The sequence shown here is derived from an EMBL/GenBank/DDBJ whole genome shotgun (WGS) entry which is preliminary data.</text>
</comment>
<keyword evidence="2" id="KW-1133">Transmembrane helix</keyword>
<accession>A0A5A7Q3C4</accession>
<keyword evidence="2" id="KW-0472">Membrane</keyword>
<evidence type="ECO:0000256" key="2">
    <source>
        <dbReference type="SAM" id="Phobius"/>
    </source>
</evidence>
<evidence type="ECO:0000256" key="1">
    <source>
        <dbReference type="SAM" id="MobiDB-lite"/>
    </source>
</evidence>